<evidence type="ECO:0000256" key="12">
    <source>
        <dbReference type="SAM" id="Phobius"/>
    </source>
</evidence>
<keyword evidence="6 12" id="KW-0812">Transmembrane</keyword>
<protein>
    <recommendedName>
        <fullName evidence="4">Undecaprenyl-diphosphatase</fullName>
        <ecNumber evidence="3">3.6.1.27</ecNumber>
    </recommendedName>
    <alternativeName>
        <fullName evidence="10">Undecaprenyl pyrophosphate phosphatase</fullName>
    </alternativeName>
</protein>
<keyword evidence="9 12" id="KW-0472">Membrane</keyword>
<comment type="subcellular location">
    <subcellularLocation>
        <location evidence="1">Cell membrane</location>
        <topology evidence="1">Multi-pass membrane protein</topology>
    </subcellularLocation>
</comment>
<dbReference type="EMBL" id="UINC01079513">
    <property type="protein sequence ID" value="SVC21584.1"/>
    <property type="molecule type" value="Genomic_DNA"/>
</dbReference>
<evidence type="ECO:0000256" key="5">
    <source>
        <dbReference type="ARBA" id="ARBA00022475"/>
    </source>
</evidence>
<keyword evidence="7" id="KW-0378">Hydrolase</keyword>
<evidence type="ECO:0000256" key="11">
    <source>
        <dbReference type="ARBA" id="ARBA00047594"/>
    </source>
</evidence>
<evidence type="ECO:0000256" key="8">
    <source>
        <dbReference type="ARBA" id="ARBA00022989"/>
    </source>
</evidence>
<evidence type="ECO:0000313" key="13">
    <source>
        <dbReference type="EMBL" id="SVC21584.1"/>
    </source>
</evidence>
<evidence type="ECO:0000256" key="6">
    <source>
        <dbReference type="ARBA" id="ARBA00022692"/>
    </source>
</evidence>
<organism evidence="13">
    <name type="scientific">marine metagenome</name>
    <dbReference type="NCBI Taxonomy" id="408172"/>
    <lineage>
        <taxon>unclassified sequences</taxon>
        <taxon>metagenomes</taxon>
        <taxon>ecological metagenomes</taxon>
    </lineage>
</organism>
<proteinExistence type="inferred from homology"/>
<keyword evidence="8 12" id="KW-1133">Transmembrane helix</keyword>
<dbReference type="PANTHER" id="PTHR30622:SF4">
    <property type="entry name" value="UNDECAPRENYL-DIPHOSPHATASE"/>
    <property type="match status" value="1"/>
</dbReference>
<comment type="catalytic activity">
    <reaction evidence="11">
        <text>di-trans,octa-cis-undecaprenyl diphosphate + H2O = di-trans,octa-cis-undecaprenyl phosphate + phosphate + H(+)</text>
        <dbReference type="Rhea" id="RHEA:28094"/>
        <dbReference type="ChEBI" id="CHEBI:15377"/>
        <dbReference type="ChEBI" id="CHEBI:15378"/>
        <dbReference type="ChEBI" id="CHEBI:43474"/>
        <dbReference type="ChEBI" id="CHEBI:58405"/>
        <dbReference type="ChEBI" id="CHEBI:60392"/>
        <dbReference type="EC" id="3.6.1.27"/>
    </reaction>
</comment>
<reference evidence="13" key="1">
    <citation type="submission" date="2018-05" db="EMBL/GenBank/DDBJ databases">
        <authorList>
            <person name="Lanie J.A."/>
            <person name="Ng W.-L."/>
            <person name="Kazmierczak K.M."/>
            <person name="Andrzejewski T.M."/>
            <person name="Davidsen T.M."/>
            <person name="Wayne K.J."/>
            <person name="Tettelin H."/>
            <person name="Glass J.I."/>
            <person name="Rusch D."/>
            <person name="Podicherti R."/>
            <person name="Tsui H.-C.T."/>
            <person name="Winkler M.E."/>
        </authorList>
    </citation>
    <scope>NUCLEOTIDE SEQUENCE</scope>
</reference>
<dbReference type="Pfam" id="PF02673">
    <property type="entry name" value="BacA"/>
    <property type="match status" value="1"/>
</dbReference>
<evidence type="ECO:0000256" key="10">
    <source>
        <dbReference type="ARBA" id="ARBA00032707"/>
    </source>
</evidence>
<feature type="non-terminal residue" evidence="13">
    <location>
        <position position="1"/>
    </location>
</feature>
<dbReference type="GO" id="GO:0050380">
    <property type="term" value="F:undecaprenyl-diphosphatase activity"/>
    <property type="evidence" value="ECO:0007669"/>
    <property type="project" value="UniProtKB-EC"/>
</dbReference>
<feature type="non-terminal residue" evidence="13">
    <location>
        <position position="141"/>
    </location>
</feature>
<feature type="transmembrane region" description="Helical" evidence="12">
    <location>
        <begin position="114"/>
        <end position="132"/>
    </location>
</feature>
<gene>
    <name evidence="13" type="ORF">METZ01_LOCUS274438</name>
</gene>
<evidence type="ECO:0000256" key="2">
    <source>
        <dbReference type="ARBA" id="ARBA00010621"/>
    </source>
</evidence>
<evidence type="ECO:0000256" key="7">
    <source>
        <dbReference type="ARBA" id="ARBA00022801"/>
    </source>
</evidence>
<dbReference type="EC" id="3.6.1.27" evidence="3"/>
<dbReference type="GO" id="GO:0005886">
    <property type="term" value="C:plasma membrane"/>
    <property type="evidence" value="ECO:0007669"/>
    <property type="project" value="UniProtKB-SubCell"/>
</dbReference>
<feature type="transmembrane region" description="Helical" evidence="12">
    <location>
        <begin position="45"/>
        <end position="67"/>
    </location>
</feature>
<keyword evidence="5" id="KW-1003">Cell membrane</keyword>
<dbReference type="AlphaFoldDB" id="A0A382K9J0"/>
<accession>A0A382K9J0</accession>
<dbReference type="PANTHER" id="PTHR30622">
    <property type="entry name" value="UNDECAPRENYL-DIPHOSPHATASE"/>
    <property type="match status" value="1"/>
</dbReference>
<evidence type="ECO:0000256" key="9">
    <source>
        <dbReference type="ARBA" id="ARBA00023136"/>
    </source>
</evidence>
<name>A0A382K9J0_9ZZZZ</name>
<evidence type="ECO:0000256" key="3">
    <source>
        <dbReference type="ARBA" id="ARBA00012374"/>
    </source>
</evidence>
<evidence type="ECO:0000256" key="4">
    <source>
        <dbReference type="ARBA" id="ARBA00021581"/>
    </source>
</evidence>
<sequence length="141" mass="15224">VDWIEAVVLALVQGLTEFLPISSSAHLILVPRFLGWADQGLAFDVAVHLGTLIAVLIYFRLEISVIVRAWLGSLRGDRTDENNARLCWALLLSAVPVGLAGLLFHEFIENTLRLPLVIALATGIFGVLLGLADRRGGAGRS</sequence>
<comment type="similarity">
    <text evidence="2">Belongs to the UppP family.</text>
</comment>
<evidence type="ECO:0000256" key="1">
    <source>
        <dbReference type="ARBA" id="ARBA00004651"/>
    </source>
</evidence>
<dbReference type="InterPro" id="IPR003824">
    <property type="entry name" value="UppP"/>
</dbReference>
<feature type="transmembrane region" description="Helical" evidence="12">
    <location>
        <begin position="88"/>
        <end position="108"/>
    </location>
</feature>